<feature type="domain" description="Glycosyltransferase 2-like" evidence="6">
    <location>
        <begin position="43"/>
        <end position="189"/>
    </location>
</feature>
<comment type="similarity">
    <text evidence="1">Belongs to the glycosyltransferase 2 family.</text>
</comment>
<feature type="compositionally biased region" description="Low complexity" evidence="4">
    <location>
        <begin position="310"/>
        <end position="325"/>
    </location>
</feature>
<evidence type="ECO:0000259" key="6">
    <source>
        <dbReference type="Pfam" id="PF00535"/>
    </source>
</evidence>
<sequence>MSGEWHQGVDALPYTTSHAHYLLAEGADRPEGPNIGRQGEHLTIVAITMNRPPMVHRLLDSIAKHMPHFVGDVLVVDNGSDEAARLQLAAYLARAPVNVRYVAMPTSLGVAAGRNAAVRHVRTDWMLMLDDDIYLVSNPLSAMQEDIATLGCKFANAKILNPDLQTPFAWGGHLFVTSDRAGVNLNHGSPHQSAVVDNRAWRPEIGTFLFGTGAVMERQAFLQMGGFDEQLCVGFEDIDFSLRLFREGLKVGSIGPFSFVHDDPAPAGATDGSDRQIRYSEQTIKDAALHLEEKYGFGVWTGSPDRTPDARPATAPETPAAPVVPHNWHPGVEVVPYTTSHSHFLLAAGADRPEGPNIGRRGEHLTIVTVTMNRPEVVRRLVESVASHIPHFRGEVLIVDNGSDEQSRLSLQANLSTSPVNIRFLALPTNLGVAAGRNQAVGHVRTEWMLLLDDDIYLTGDPLAQLQEDVAVLGCRFASLRLLDADAKTPFAWGGHLYLTRAGDAVRMGHGSSHRGVDPGAGALKPELGTFLFGGASLMERAAFEQVGGFDEQLFIGFEDTDFSIRLFQRGMKVGSVGPFAFVHDHPKPISVSNESYERTRYSRQAIKDAALHMESKHAVSFWHEGLQRWLDEKNGDLPMKEPLRAVPSEVRRRPKVALFIDKEGWAYGNLADQLRRELSHRFEFTILSYDALKDDFRSFLALEGFDVVYFFWRVIFSHLLRPPASRRAATLGLDFRSLYAAQFERTALTFGVYDHLFLGPEELAKNMTFFNQADLYSVSSRKLFDIYSRIPGCPRPGAELPDGVDLRLFRPSSRSRLGTTAPLVVGWAGNSAWGGRELDRKGLHSIIRPALRELAKEGIVFKEHFADILVFRRTLEEMPGYYGELDVYLCASESEGTPNPVLEAMASGVPVVTTDVGIVREAFGPLQAEFVLKERSVAALVSALRRLHHDRSLLSRMSKENLLRIRAWDWSKRALPFGDFFDAAMARRRSHPIDRSSF</sequence>
<dbReference type="Proteomes" id="UP000782610">
    <property type="component" value="Unassembled WGS sequence"/>
</dbReference>
<feature type="domain" description="Glycosyl transferase family 1" evidence="5">
    <location>
        <begin position="876"/>
        <end position="961"/>
    </location>
</feature>
<evidence type="ECO:0000256" key="1">
    <source>
        <dbReference type="ARBA" id="ARBA00006739"/>
    </source>
</evidence>
<evidence type="ECO:0000256" key="2">
    <source>
        <dbReference type="ARBA" id="ARBA00022676"/>
    </source>
</evidence>
<dbReference type="SUPFAM" id="SSF53756">
    <property type="entry name" value="UDP-Glycosyltransferase/glycogen phosphorylase"/>
    <property type="match status" value="1"/>
</dbReference>
<evidence type="ECO:0000256" key="3">
    <source>
        <dbReference type="ARBA" id="ARBA00022679"/>
    </source>
</evidence>
<evidence type="ECO:0000313" key="7">
    <source>
        <dbReference type="EMBL" id="MBI4921054.1"/>
    </source>
</evidence>
<gene>
    <name evidence="7" type="ORF">HY834_04845</name>
</gene>
<keyword evidence="3" id="KW-0808">Transferase</keyword>
<reference evidence="7" key="1">
    <citation type="submission" date="2020-07" db="EMBL/GenBank/DDBJ databases">
        <title>Huge and variable diversity of episymbiotic CPR bacteria and DPANN archaea in groundwater ecosystems.</title>
        <authorList>
            <person name="He C.Y."/>
            <person name="Keren R."/>
            <person name="Whittaker M."/>
            <person name="Farag I.F."/>
            <person name="Doudna J."/>
            <person name="Cate J.H.D."/>
            <person name="Banfield J.F."/>
        </authorList>
    </citation>
    <scope>NUCLEOTIDE SEQUENCE</scope>
    <source>
        <strain evidence="7">NC_groundwater_1586_Pr3_B-0.1um_66_15</strain>
    </source>
</reference>
<comment type="caution">
    <text evidence="7">The sequence shown here is derived from an EMBL/GenBank/DDBJ whole genome shotgun (WGS) entry which is preliminary data.</text>
</comment>
<proteinExistence type="inferred from homology"/>
<protein>
    <submittedName>
        <fullName evidence="7">Glycosyltransferase</fullName>
    </submittedName>
</protein>
<dbReference type="Gene3D" id="3.90.550.10">
    <property type="entry name" value="Spore Coat Polysaccharide Biosynthesis Protein SpsA, Chain A"/>
    <property type="match status" value="2"/>
</dbReference>
<keyword evidence="2" id="KW-0328">Glycosyltransferase</keyword>
<feature type="domain" description="Glycosyltransferase 2-like" evidence="6">
    <location>
        <begin position="366"/>
        <end position="547"/>
    </location>
</feature>
<dbReference type="GO" id="GO:0016757">
    <property type="term" value="F:glycosyltransferase activity"/>
    <property type="evidence" value="ECO:0007669"/>
    <property type="project" value="UniProtKB-KW"/>
</dbReference>
<dbReference type="AlphaFoldDB" id="A0A933KYQ9"/>
<dbReference type="InterPro" id="IPR001173">
    <property type="entry name" value="Glyco_trans_2-like"/>
</dbReference>
<dbReference type="CDD" id="cd03801">
    <property type="entry name" value="GT4_PimA-like"/>
    <property type="match status" value="1"/>
</dbReference>
<feature type="region of interest" description="Disordered" evidence="4">
    <location>
        <begin position="305"/>
        <end position="325"/>
    </location>
</feature>
<organism evidence="7 8">
    <name type="scientific">Devosia nanyangense</name>
    <dbReference type="NCBI Taxonomy" id="1228055"/>
    <lineage>
        <taxon>Bacteria</taxon>
        <taxon>Pseudomonadati</taxon>
        <taxon>Pseudomonadota</taxon>
        <taxon>Alphaproteobacteria</taxon>
        <taxon>Hyphomicrobiales</taxon>
        <taxon>Devosiaceae</taxon>
        <taxon>Devosia</taxon>
    </lineage>
</organism>
<dbReference type="InterPro" id="IPR001296">
    <property type="entry name" value="Glyco_trans_1"/>
</dbReference>
<dbReference type="Pfam" id="PF00535">
    <property type="entry name" value="Glycos_transf_2"/>
    <property type="match status" value="2"/>
</dbReference>
<dbReference type="Pfam" id="PF00534">
    <property type="entry name" value="Glycos_transf_1"/>
    <property type="match status" value="1"/>
</dbReference>
<evidence type="ECO:0000256" key="4">
    <source>
        <dbReference type="SAM" id="MobiDB-lite"/>
    </source>
</evidence>
<evidence type="ECO:0000259" key="5">
    <source>
        <dbReference type="Pfam" id="PF00534"/>
    </source>
</evidence>
<dbReference type="SUPFAM" id="SSF53448">
    <property type="entry name" value="Nucleotide-diphospho-sugar transferases"/>
    <property type="match status" value="2"/>
</dbReference>
<dbReference type="Gene3D" id="3.40.50.2000">
    <property type="entry name" value="Glycogen Phosphorylase B"/>
    <property type="match status" value="1"/>
</dbReference>
<name>A0A933KYQ9_9HYPH</name>
<dbReference type="InterPro" id="IPR029044">
    <property type="entry name" value="Nucleotide-diphossugar_trans"/>
</dbReference>
<dbReference type="PANTHER" id="PTHR43179">
    <property type="entry name" value="RHAMNOSYLTRANSFERASE WBBL"/>
    <property type="match status" value="1"/>
</dbReference>
<evidence type="ECO:0000313" key="8">
    <source>
        <dbReference type="Proteomes" id="UP000782610"/>
    </source>
</evidence>
<accession>A0A933KYQ9</accession>
<dbReference type="PANTHER" id="PTHR43179:SF12">
    <property type="entry name" value="GALACTOFURANOSYLTRANSFERASE GLFT2"/>
    <property type="match status" value="1"/>
</dbReference>
<dbReference type="EMBL" id="JACRAF010000016">
    <property type="protein sequence ID" value="MBI4921054.1"/>
    <property type="molecule type" value="Genomic_DNA"/>
</dbReference>